<keyword evidence="2" id="KW-1185">Reference proteome</keyword>
<proteinExistence type="predicted"/>
<accession>A0ACC3TI17</accession>
<reference evidence="2" key="1">
    <citation type="journal article" date="2024" name="Front. Bioeng. Biotechnol.">
        <title>Genome-scale model development and genomic sequencing of the oleaginous clade Lipomyces.</title>
        <authorList>
            <person name="Czajka J.J."/>
            <person name="Han Y."/>
            <person name="Kim J."/>
            <person name="Mondo S.J."/>
            <person name="Hofstad B.A."/>
            <person name="Robles A."/>
            <person name="Haridas S."/>
            <person name="Riley R."/>
            <person name="LaButti K."/>
            <person name="Pangilinan J."/>
            <person name="Andreopoulos W."/>
            <person name="Lipzen A."/>
            <person name="Yan J."/>
            <person name="Wang M."/>
            <person name="Ng V."/>
            <person name="Grigoriev I.V."/>
            <person name="Spatafora J.W."/>
            <person name="Magnuson J.K."/>
            <person name="Baker S.E."/>
            <person name="Pomraning K.R."/>
        </authorList>
    </citation>
    <scope>NUCLEOTIDE SEQUENCE [LARGE SCALE GENOMIC DNA]</scope>
    <source>
        <strain evidence="2">CBS 10300</strain>
    </source>
</reference>
<dbReference type="EMBL" id="MU970115">
    <property type="protein sequence ID" value="KAK9320839.1"/>
    <property type="molecule type" value="Genomic_DNA"/>
</dbReference>
<evidence type="ECO:0000313" key="1">
    <source>
        <dbReference type="EMBL" id="KAK9320839.1"/>
    </source>
</evidence>
<gene>
    <name evidence="1" type="ORF">V1517DRAFT_354197</name>
</gene>
<protein>
    <submittedName>
        <fullName evidence="1">Uncharacterized protein</fullName>
    </submittedName>
</protein>
<name>A0ACC3TI17_9ASCO</name>
<dbReference type="Proteomes" id="UP001489719">
    <property type="component" value="Unassembled WGS sequence"/>
</dbReference>
<evidence type="ECO:0000313" key="2">
    <source>
        <dbReference type="Proteomes" id="UP001489719"/>
    </source>
</evidence>
<organism evidence="1 2">
    <name type="scientific">Lipomyces orientalis</name>
    <dbReference type="NCBI Taxonomy" id="1233043"/>
    <lineage>
        <taxon>Eukaryota</taxon>
        <taxon>Fungi</taxon>
        <taxon>Dikarya</taxon>
        <taxon>Ascomycota</taxon>
        <taxon>Saccharomycotina</taxon>
        <taxon>Lipomycetes</taxon>
        <taxon>Lipomycetales</taxon>
        <taxon>Lipomycetaceae</taxon>
        <taxon>Lipomyces</taxon>
    </lineage>
</organism>
<comment type="caution">
    <text evidence="1">The sequence shown here is derived from an EMBL/GenBank/DDBJ whole genome shotgun (WGS) entry which is preliminary data.</text>
</comment>
<sequence>MSLGSGSMEKGKRTPDDIRSSHASSLKGSISLLPTDVTDKKSIVAAEEEVETKFGRLDVLINNAGIIVTPQTDTLTNLHETFEINVFGPAIVTEAFERLLKKLGGSITNRLDPTYKWYKVRDNYYRMSKSALNILAACHKLNFAEWGGKVYVPDGEAGRIMRIQYGARDPRDAADALVQVVTGKRDADIEKSGMVDLDGGVLPW</sequence>